<proteinExistence type="predicted"/>
<feature type="transmembrane region" description="Helical" evidence="3">
    <location>
        <begin position="32"/>
        <end position="53"/>
    </location>
</feature>
<gene>
    <name evidence="4" type="ORF">SAMN05421760_106210</name>
</gene>
<dbReference type="OrthoDB" id="5406098at2"/>
<dbReference type="PANTHER" id="PTHR45586:SF14">
    <property type="entry name" value="TETRATRICOPEPTIDE TPR_2 REPEAT PROTEIN"/>
    <property type="match status" value="1"/>
</dbReference>
<keyword evidence="3" id="KW-1133">Transmembrane helix</keyword>
<sequence>MSLVNDMLRDLDERKRDSTAGYRAVPKKASKIWRWIWVVLTIFLLGIVLFLMARELSTNTNPRSDMLAWFSKVQDTNVVVGTRAENSIINSAITPSMNSSIKSMAEESKGALVSGNIEILQTDNNSDALVVKAHSPVNSISVINWTSQAPHRGHLTFWLDQVTPFVVYEKSATTLDIGIAETRIIAELPDIDSTLLSTLEIIPEEGNSRFKLVTNAPVQFTVKLKQNPARLKIEIAASEVIRSESSEGTENSDVAIIETAAITSGGSQAQVLVVPPVDNKVDNSAATAVVNTRQAAGTRNAVQSSGHWKKSLNTLPTDSSTVRSARRLLNEQHTDEALSLLQQFVNQTPSSLQSRYLLVQLYLATEQYEVAAETLQKSPNNLSWTLLKARALLQQGQAREAIQLLERLPDGQSRQDYLDLLASGYQQVGQHTEAVSRYLDLLALNPQEARWWINMGVSLEHLDQRTKALDAYRNALQIPNIDTPLKLYALQQSQRLMQPLK</sequence>
<keyword evidence="2" id="KW-0802">TPR repeat</keyword>
<keyword evidence="3" id="KW-0812">Transmembrane</keyword>
<dbReference type="PANTHER" id="PTHR45586">
    <property type="entry name" value="TPR REPEAT-CONTAINING PROTEIN PA4667"/>
    <property type="match status" value="1"/>
</dbReference>
<dbReference type="SUPFAM" id="SSF48452">
    <property type="entry name" value="TPR-like"/>
    <property type="match status" value="1"/>
</dbReference>
<dbReference type="RefSeq" id="WP_054340419.1">
    <property type="nucleotide sequence ID" value="NZ_FTOE01000006.1"/>
</dbReference>
<evidence type="ECO:0000256" key="1">
    <source>
        <dbReference type="ARBA" id="ARBA00022737"/>
    </source>
</evidence>
<dbReference type="InterPro" id="IPR011990">
    <property type="entry name" value="TPR-like_helical_dom_sf"/>
</dbReference>
<dbReference type="EMBL" id="FTOE01000006">
    <property type="protein sequence ID" value="SIS87507.1"/>
    <property type="molecule type" value="Genomic_DNA"/>
</dbReference>
<keyword evidence="5" id="KW-1185">Reference proteome</keyword>
<protein>
    <submittedName>
        <fullName evidence="4">Tetratricopeptide repeat-containing protein</fullName>
    </submittedName>
</protein>
<evidence type="ECO:0000313" key="5">
    <source>
        <dbReference type="Proteomes" id="UP000185999"/>
    </source>
</evidence>
<dbReference type="AlphaFoldDB" id="A0A1N7MN29"/>
<dbReference type="Gene3D" id="1.25.40.10">
    <property type="entry name" value="Tetratricopeptide repeat domain"/>
    <property type="match status" value="2"/>
</dbReference>
<keyword evidence="1" id="KW-0677">Repeat</keyword>
<dbReference type="Pfam" id="PF13432">
    <property type="entry name" value="TPR_16"/>
    <property type="match status" value="1"/>
</dbReference>
<accession>A0A1N7MN29</accession>
<evidence type="ECO:0000313" key="4">
    <source>
        <dbReference type="EMBL" id="SIS87507.1"/>
    </source>
</evidence>
<evidence type="ECO:0000256" key="3">
    <source>
        <dbReference type="SAM" id="Phobius"/>
    </source>
</evidence>
<dbReference type="InterPro" id="IPR051012">
    <property type="entry name" value="CellSynth/LPSAsmb/PSIAsmb"/>
</dbReference>
<organism evidence="4 5">
    <name type="scientific">Neptunomonas antarctica</name>
    <dbReference type="NCBI Taxonomy" id="619304"/>
    <lineage>
        <taxon>Bacteria</taxon>
        <taxon>Pseudomonadati</taxon>
        <taxon>Pseudomonadota</taxon>
        <taxon>Gammaproteobacteria</taxon>
        <taxon>Oceanospirillales</taxon>
        <taxon>Oceanospirillaceae</taxon>
        <taxon>Neptunomonas</taxon>
    </lineage>
</organism>
<keyword evidence="3" id="KW-0472">Membrane</keyword>
<name>A0A1N7MN29_9GAMM</name>
<evidence type="ECO:0000256" key="2">
    <source>
        <dbReference type="ARBA" id="ARBA00022803"/>
    </source>
</evidence>
<dbReference type="Pfam" id="PF12895">
    <property type="entry name" value="ANAPC3"/>
    <property type="match status" value="1"/>
</dbReference>
<reference evidence="5" key="1">
    <citation type="submission" date="2017-01" db="EMBL/GenBank/DDBJ databases">
        <authorList>
            <person name="Varghese N."/>
            <person name="Submissions S."/>
        </authorList>
    </citation>
    <scope>NUCLEOTIDE SEQUENCE [LARGE SCALE GENOMIC DNA]</scope>
    <source>
        <strain evidence="5">DSM 22306</strain>
    </source>
</reference>
<dbReference type="STRING" id="619304.SAMN05421760_106210"/>
<dbReference type="Proteomes" id="UP000185999">
    <property type="component" value="Unassembled WGS sequence"/>
</dbReference>